<dbReference type="Gene3D" id="3.40.1280.10">
    <property type="match status" value="1"/>
</dbReference>
<protein>
    <recommendedName>
        <fullName evidence="4 12">Ribosomal RNA small subunit methyltransferase E</fullName>
        <ecNumber evidence="3 12">2.1.1.193</ecNumber>
    </recommendedName>
</protein>
<dbReference type="EC" id="2.1.1.193" evidence="3 12"/>
<dbReference type="GO" id="GO:0032259">
    <property type="term" value="P:methylation"/>
    <property type="evidence" value="ECO:0007669"/>
    <property type="project" value="UniProtKB-KW"/>
</dbReference>
<dbReference type="InterPro" id="IPR029028">
    <property type="entry name" value="Alpha/beta_knot_MTases"/>
</dbReference>
<keyword evidence="5 12" id="KW-0963">Cytoplasm</keyword>
<dbReference type="InterPro" id="IPR015947">
    <property type="entry name" value="PUA-like_sf"/>
</dbReference>
<feature type="domain" description="Ribosomal RNA small subunit methyltransferase E PUA-like" evidence="14">
    <location>
        <begin position="24"/>
        <end position="61"/>
    </location>
</feature>
<keyword evidence="6 12" id="KW-0698">rRNA processing</keyword>
<keyword evidence="16" id="KW-1185">Reference proteome</keyword>
<evidence type="ECO:0000256" key="8">
    <source>
        <dbReference type="ARBA" id="ARBA00022679"/>
    </source>
</evidence>
<feature type="domain" description="Ribosomal RNA small subunit methyltransferase E methyltransferase" evidence="13">
    <location>
        <begin position="72"/>
        <end position="234"/>
    </location>
</feature>
<dbReference type="NCBIfam" id="TIGR00046">
    <property type="entry name" value="RsmE family RNA methyltransferase"/>
    <property type="match status" value="1"/>
</dbReference>
<name>A0ABY4E6X1_9NEIS</name>
<evidence type="ECO:0000256" key="4">
    <source>
        <dbReference type="ARBA" id="ARBA00013673"/>
    </source>
</evidence>
<proteinExistence type="inferred from homology"/>
<evidence type="ECO:0000259" key="13">
    <source>
        <dbReference type="Pfam" id="PF04452"/>
    </source>
</evidence>
<dbReference type="Pfam" id="PF20260">
    <property type="entry name" value="PUA_4"/>
    <property type="match status" value="1"/>
</dbReference>
<dbReference type="Pfam" id="PF04452">
    <property type="entry name" value="Methyltrans_RNA"/>
    <property type="match status" value="1"/>
</dbReference>
<evidence type="ECO:0000313" key="16">
    <source>
        <dbReference type="Proteomes" id="UP000832011"/>
    </source>
</evidence>
<dbReference type="GO" id="GO:0008168">
    <property type="term" value="F:methyltransferase activity"/>
    <property type="evidence" value="ECO:0007669"/>
    <property type="project" value="UniProtKB-KW"/>
</dbReference>
<evidence type="ECO:0000256" key="9">
    <source>
        <dbReference type="ARBA" id="ARBA00022691"/>
    </source>
</evidence>
<evidence type="ECO:0000256" key="10">
    <source>
        <dbReference type="ARBA" id="ARBA00025699"/>
    </source>
</evidence>
<evidence type="ECO:0000256" key="7">
    <source>
        <dbReference type="ARBA" id="ARBA00022603"/>
    </source>
</evidence>
<dbReference type="SUPFAM" id="SSF88697">
    <property type="entry name" value="PUA domain-like"/>
    <property type="match status" value="1"/>
</dbReference>
<organism evidence="15 16">
    <name type="scientific">Vitreoscilla massiliensis</name>
    <dbReference type="NCBI Taxonomy" id="1689272"/>
    <lineage>
        <taxon>Bacteria</taxon>
        <taxon>Pseudomonadati</taxon>
        <taxon>Pseudomonadota</taxon>
        <taxon>Betaproteobacteria</taxon>
        <taxon>Neisseriales</taxon>
        <taxon>Neisseriaceae</taxon>
        <taxon>Vitreoscilla</taxon>
    </lineage>
</organism>
<evidence type="ECO:0000259" key="14">
    <source>
        <dbReference type="Pfam" id="PF20260"/>
    </source>
</evidence>
<dbReference type="PIRSF" id="PIRSF015601">
    <property type="entry name" value="MTase_slr0722"/>
    <property type="match status" value="1"/>
</dbReference>
<dbReference type="InterPro" id="IPR046887">
    <property type="entry name" value="RsmE_PUA-like"/>
</dbReference>
<dbReference type="Proteomes" id="UP000832011">
    <property type="component" value="Chromosome"/>
</dbReference>
<keyword evidence="7 12" id="KW-0489">Methyltransferase</keyword>
<evidence type="ECO:0000256" key="3">
    <source>
        <dbReference type="ARBA" id="ARBA00012328"/>
    </source>
</evidence>
<dbReference type="PANTHER" id="PTHR30027:SF3">
    <property type="entry name" value="16S RRNA (URACIL(1498)-N(3))-METHYLTRANSFERASE"/>
    <property type="match status" value="1"/>
</dbReference>
<evidence type="ECO:0000256" key="1">
    <source>
        <dbReference type="ARBA" id="ARBA00004496"/>
    </source>
</evidence>
<comment type="catalytic activity">
    <reaction evidence="11 12">
        <text>uridine(1498) in 16S rRNA + S-adenosyl-L-methionine = N(3)-methyluridine(1498) in 16S rRNA + S-adenosyl-L-homocysteine + H(+)</text>
        <dbReference type="Rhea" id="RHEA:42920"/>
        <dbReference type="Rhea" id="RHEA-COMP:10283"/>
        <dbReference type="Rhea" id="RHEA-COMP:10284"/>
        <dbReference type="ChEBI" id="CHEBI:15378"/>
        <dbReference type="ChEBI" id="CHEBI:57856"/>
        <dbReference type="ChEBI" id="CHEBI:59789"/>
        <dbReference type="ChEBI" id="CHEBI:65315"/>
        <dbReference type="ChEBI" id="CHEBI:74502"/>
        <dbReference type="EC" id="2.1.1.193"/>
    </reaction>
</comment>
<dbReference type="PANTHER" id="PTHR30027">
    <property type="entry name" value="RIBOSOMAL RNA SMALL SUBUNIT METHYLTRANSFERASE E"/>
    <property type="match status" value="1"/>
</dbReference>
<sequence length="241" mass="26464">MPRFYCPLPLNSGSTLALPERVMRHVQVLRLQVGDRVVLFNGDGNDVSAEIVEMGRKSVTVMLNEVKACETESHLHLSLVQSLSSGERMEFTLQKCVELGVSVFQPIISERCVLRLQGERADKRLLRWQEIVISACEQSGRSVVPQVLPVLKLSEYLASKSASELHILLSVVNEQGLQHLPETATQAVLMAGPEGGFSAQEEAQILDSGFVPLSLGPRVLRTETAAMTAVACLQARWGDFL</sequence>
<evidence type="ECO:0000256" key="6">
    <source>
        <dbReference type="ARBA" id="ARBA00022552"/>
    </source>
</evidence>
<reference evidence="15 16" key="1">
    <citation type="journal article" date="2022" name="Res Sq">
        <title>Evolution of multicellular longitudinally dividing oral cavity symbionts (Neisseriaceae).</title>
        <authorList>
            <person name="Nyongesa S."/>
            <person name="Weber P."/>
            <person name="Bernet E."/>
            <person name="Pullido F."/>
            <person name="Nieckarz M."/>
            <person name="Delaby M."/>
            <person name="Nieves C."/>
            <person name="Viehboeck T."/>
            <person name="Krause N."/>
            <person name="Rivera-Millot A."/>
            <person name="Nakamura A."/>
            <person name="Vischer N."/>
            <person name="VanNieuwenhze M."/>
            <person name="Brun Y."/>
            <person name="Cava F."/>
            <person name="Bulgheresi S."/>
            <person name="Veyrier F."/>
        </authorList>
    </citation>
    <scope>NUCLEOTIDE SEQUENCE [LARGE SCALE GENOMIC DNA]</scope>
    <source>
        <strain evidence="15 16">SN4</strain>
    </source>
</reference>
<comment type="similarity">
    <text evidence="2 12">Belongs to the RNA methyltransferase RsmE family.</text>
</comment>
<evidence type="ECO:0000256" key="5">
    <source>
        <dbReference type="ARBA" id="ARBA00022490"/>
    </source>
</evidence>
<dbReference type="RefSeq" id="WP_058305153.1">
    <property type="nucleotide sequence ID" value="NZ_CABKVG010000006.1"/>
</dbReference>
<dbReference type="Gene3D" id="2.40.240.20">
    <property type="entry name" value="Hypothetical PUA domain-like, domain 1"/>
    <property type="match status" value="1"/>
</dbReference>
<comment type="function">
    <text evidence="10 12">Specifically methylates the N3 position of the uracil ring of uridine 1498 (m3U1498) in 16S rRNA. Acts on the fully assembled 30S ribosomal subunit.</text>
</comment>
<gene>
    <name evidence="15" type="ORF">LVJ82_08965</name>
</gene>
<dbReference type="CDD" id="cd18084">
    <property type="entry name" value="RsmE-like"/>
    <property type="match status" value="1"/>
</dbReference>
<dbReference type="InterPro" id="IPR046886">
    <property type="entry name" value="RsmE_MTase_dom"/>
</dbReference>
<evidence type="ECO:0000256" key="11">
    <source>
        <dbReference type="ARBA" id="ARBA00047944"/>
    </source>
</evidence>
<dbReference type="SUPFAM" id="SSF75217">
    <property type="entry name" value="alpha/beta knot"/>
    <property type="match status" value="1"/>
</dbReference>
<dbReference type="NCBIfam" id="NF008692">
    <property type="entry name" value="PRK11713.1-5"/>
    <property type="match status" value="1"/>
</dbReference>
<evidence type="ECO:0000313" key="15">
    <source>
        <dbReference type="EMBL" id="UOO91078.1"/>
    </source>
</evidence>
<dbReference type="EMBL" id="CP091511">
    <property type="protein sequence ID" value="UOO91078.1"/>
    <property type="molecule type" value="Genomic_DNA"/>
</dbReference>
<dbReference type="InterPro" id="IPR029026">
    <property type="entry name" value="tRNA_m1G_MTases_N"/>
</dbReference>
<keyword evidence="8 12" id="KW-0808">Transferase</keyword>
<keyword evidence="9 12" id="KW-0949">S-adenosyl-L-methionine</keyword>
<evidence type="ECO:0000256" key="12">
    <source>
        <dbReference type="PIRNR" id="PIRNR015601"/>
    </source>
</evidence>
<dbReference type="InterPro" id="IPR006700">
    <property type="entry name" value="RsmE"/>
</dbReference>
<accession>A0ABY4E6X1</accession>
<comment type="subcellular location">
    <subcellularLocation>
        <location evidence="1 12">Cytoplasm</location>
    </subcellularLocation>
</comment>
<evidence type="ECO:0000256" key="2">
    <source>
        <dbReference type="ARBA" id="ARBA00005528"/>
    </source>
</evidence>